<dbReference type="AlphaFoldDB" id="A0A559J2G9"/>
<comment type="caution">
    <text evidence="5">The sequence shown here is derived from an EMBL/GenBank/DDBJ whole genome shotgun (WGS) entry which is preliminary data.</text>
</comment>
<feature type="repeat" description="TPR" evidence="3">
    <location>
        <begin position="325"/>
        <end position="358"/>
    </location>
</feature>
<keyword evidence="6" id="KW-1185">Reference proteome</keyword>
<gene>
    <name evidence="5" type="ORF">FPZ44_14035</name>
</gene>
<dbReference type="Gene3D" id="3.90.550.10">
    <property type="entry name" value="Spore Coat Polysaccharide Biosynthesis Protein SpsA, Chain A"/>
    <property type="match status" value="1"/>
</dbReference>
<dbReference type="Gene3D" id="1.25.40.10">
    <property type="entry name" value="Tetratricopeptide repeat domain"/>
    <property type="match status" value="1"/>
</dbReference>
<dbReference type="InterPro" id="IPR011990">
    <property type="entry name" value="TPR-like_helical_dom_sf"/>
</dbReference>
<dbReference type="PANTHER" id="PTHR43630">
    <property type="entry name" value="POLY-BETA-1,6-N-ACETYL-D-GLUCOSAMINE SYNTHASE"/>
    <property type="match status" value="1"/>
</dbReference>
<dbReference type="SMART" id="SM00028">
    <property type="entry name" value="TPR"/>
    <property type="match status" value="3"/>
</dbReference>
<dbReference type="Pfam" id="PF00535">
    <property type="entry name" value="Glycos_transf_2"/>
    <property type="match status" value="1"/>
</dbReference>
<accession>A0A559J2G9</accession>
<reference evidence="5 6" key="1">
    <citation type="submission" date="2019-07" db="EMBL/GenBank/DDBJ databases">
        <authorList>
            <person name="Kim J."/>
        </authorList>
    </citation>
    <scope>NUCLEOTIDE SEQUENCE [LARGE SCALE GENOMIC DNA]</scope>
    <source>
        <strain evidence="5 6">N4</strain>
    </source>
</reference>
<dbReference type="Proteomes" id="UP000318102">
    <property type="component" value="Unassembled WGS sequence"/>
</dbReference>
<feature type="domain" description="Glycosyltransferase 2-like" evidence="4">
    <location>
        <begin position="8"/>
        <end position="111"/>
    </location>
</feature>
<keyword evidence="2 3" id="KW-0802">TPR repeat</keyword>
<evidence type="ECO:0000256" key="1">
    <source>
        <dbReference type="ARBA" id="ARBA00022737"/>
    </source>
</evidence>
<feature type="repeat" description="TPR" evidence="3">
    <location>
        <begin position="280"/>
        <end position="313"/>
    </location>
</feature>
<dbReference type="CDD" id="cd02511">
    <property type="entry name" value="Beta4Glucosyltransferase"/>
    <property type="match status" value="1"/>
</dbReference>
<dbReference type="OrthoDB" id="9815923at2"/>
<dbReference type="InterPro" id="IPR001173">
    <property type="entry name" value="Glyco_trans_2-like"/>
</dbReference>
<sequence length="372" mass="43426">MMDTVKVSLCMIVKNEENCIARCLSSVQDAVDEIIVVDTGSSDRTVDICQAYGAQVLAYEWNDHFAEARNYGLQRAKGDWILWMDADEELDRQSASQLKSLLAGQKESICWIHLINFIGDSSDENDAFHISHSRLFRNHIGFTFKNAIHEMLNLEEVLPHFTDSRQQTLPVKMYHYGYMDEYVETKKKSERNIRLLEIELKKEDHHPWIKYHMATEYYRMKDYVKSFEYLNLAIVHFLQKETAPPSLLYKLKYSILITLGSVDGAWQGIDRAIQMYPDYVDLHFYKGVIYFLKEWYDEAIPIFEHCIELGEQNIKHLTLKGVGSFHSWYYIGLCQENSGHSERAVQAFEQAIQIFPDYTPALERLEVMIGSQ</sequence>
<dbReference type="InterPro" id="IPR029044">
    <property type="entry name" value="Nucleotide-diphossugar_trans"/>
</dbReference>
<evidence type="ECO:0000313" key="6">
    <source>
        <dbReference type="Proteomes" id="UP000318102"/>
    </source>
</evidence>
<dbReference type="EMBL" id="VNJK01000001">
    <property type="protein sequence ID" value="TVX94075.1"/>
    <property type="molecule type" value="Genomic_DNA"/>
</dbReference>
<dbReference type="InterPro" id="IPR019734">
    <property type="entry name" value="TPR_rpt"/>
</dbReference>
<evidence type="ECO:0000256" key="2">
    <source>
        <dbReference type="ARBA" id="ARBA00022803"/>
    </source>
</evidence>
<evidence type="ECO:0000259" key="4">
    <source>
        <dbReference type="Pfam" id="PF00535"/>
    </source>
</evidence>
<keyword evidence="1" id="KW-0677">Repeat</keyword>
<evidence type="ECO:0000256" key="3">
    <source>
        <dbReference type="PROSITE-ProRule" id="PRU00339"/>
    </source>
</evidence>
<dbReference type="PROSITE" id="PS50005">
    <property type="entry name" value="TPR"/>
    <property type="match status" value="2"/>
</dbReference>
<dbReference type="PANTHER" id="PTHR43630:SF2">
    <property type="entry name" value="GLYCOSYLTRANSFERASE"/>
    <property type="match status" value="1"/>
</dbReference>
<dbReference type="SUPFAM" id="SSF53448">
    <property type="entry name" value="Nucleotide-diphospho-sugar transferases"/>
    <property type="match status" value="1"/>
</dbReference>
<dbReference type="Pfam" id="PF13181">
    <property type="entry name" value="TPR_8"/>
    <property type="match status" value="1"/>
</dbReference>
<dbReference type="InterPro" id="IPR013105">
    <property type="entry name" value="TPR_2"/>
</dbReference>
<protein>
    <submittedName>
        <fullName evidence="5">Glycosyltransferase</fullName>
    </submittedName>
</protein>
<organism evidence="5 6">
    <name type="scientific">Paenibacillus agilis</name>
    <dbReference type="NCBI Taxonomy" id="3020863"/>
    <lineage>
        <taxon>Bacteria</taxon>
        <taxon>Bacillati</taxon>
        <taxon>Bacillota</taxon>
        <taxon>Bacilli</taxon>
        <taxon>Bacillales</taxon>
        <taxon>Paenibacillaceae</taxon>
        <taxon>Paenibacillus</taxon>
    </lineage>
</organism>
<proteinExistence type="predicted"/>
<name>A0A559J2G9_9BACL</name>
<dbReference type="Pfam" id="PF07719">
    <property type="entry name" value="TPR_2"/>
    <property type="match status" value="1"/>
</dbReference>
<evidence type="ECO:0000313" key="5">
    <source>
        <dbReference type="EMBL" id="TVX94075.1"/>
    </source>
</evidence>
<dbReference type="SUPFAM" id="SSF48452">
    <property type="entry name" value="TPR-like"/>
    <property type="match status" value="1"/>
</dbReference>